<evidence type="ECO:0000259" key="1">
    <source>
        <dbReference type="PROSITE" id="PS51782"/>
    </source>
</evidence>
<evidence type="ECO:0000313" key="2">
    <source>
        <dbReference type="EMBL" id="MFC7372269.1"/>
    </source>
</evidence>
<dbReference type="PROSITE" id="PS51782">
    <property type="entry name" value="LYSM"/>
    <property type="match status" value="1"/>
</dbReference>
<keyword evidence="3" id="KW-1185">Reference proteome</keyword>
<dbReference type="EMBL" id="JBHTCP010000016">
    <property type="protein sequence ID" value="MFC7372269.1"/>
    <property type="molecule type" value="Genomic_DNA"/>
</dbReference>
<proteinExistence type="predicted"/>
<dbReference type="InterPro" id="IPR036779">
    <property type="entry name" value="LysM_dom_sf"/>
</dbReference>
<dbReference type="Proteomes" id="UP001596549">
    <property type="component" value="Unassembled WGS sequence"/>
</dbReference>
<reference evidence="3" key="1">
    <citation type="journal article" date="2019" name="Int. J. Syst. Evol. Microbiol.">
        <title>The Global Catalogue of Microorganisms (GCM) 10K type strain sequencing project: providing services to taxonomists for standard genome sequencing and annotation.</title>
        <authorList>
            <consortium name="The Broad Institute Genomics Platform"/>
            <consortium name="The Broad Institute Genome Sequencing Center for Infectious Disease"/>
            <person name="Wu L."/>
            <person name="Ma J."/>
        </authorList>
    </citation>
    <scope>NUCLEOTIDE SEQUENCE [LARGE SCALE GENOMIC DNA]</scope>
    <source>
        <strain evidence="3">NBRC 106396</strain>
    </source>
</reference>
<accession>A0ABW2NSF6</accession>
<dbReference type="Pfam" id="PF01476">
    <property type="entry name" value="LysM"/>
    <property type="match status" value="1"/>
</dbReference>
<dbReference type="SUPFAM" id="SSF54106">
    <property type="entry name" value="LysM domain"/>
    <property type="match status" value="1"/>
</dbReference>
<gene>
    <name evidence="2" type="ORF">ACFQPF_11280</name>
</gene>
<name>A0ABW2NSF6_9BACL</name>
<sequence length="89" mass="10074">MKNGILHILFFIMVAGLMVFSAADLSAEENHYQTVTVQEGESLWSISEKLQHKHSLEAREFISWVEKKNNLHTAKLVPGQKLIIPVKSS</sequence>
<protein>
    <submittedName>
        <fullName evidence="2">LysM peptidoglycan-binding domain-containing protein</fullName>
    </submittedName>
</protein>
<comment type="caution">
    <text evidence="2">The sequence shown here is derived from an EMBL/GenBank/DDBJ whole genome shotgun (WGS) entry which is preliminary data.</text>
</comment>
<organism evidence="2 3">
    <name type="scientific">Fictibacillus iocasae</name>
    <dbReference type="NCBI Taxonomy" id="2715437"/>
    <lineage>
        <taxon>Bacteria</taxon>
        <taxon>Bacillati</taxon>
        <taxon>Bacillota</taxon>
        <taxon>Bacilli</taxon>
        <taxon>Bacillales</taxon>
        <taxon>Fictibacillaceae</taxon>
        <taxon>Fictibacillus</taxon>
    </lineage>
</organism>
<dbReference type="CDD" id="cd00118">
    <property type="entry name" value="LysM"/>
    <property type="match status" value="1"/>
</dbReference>
<feature type="domain" description="LysM" evidence="1">
    <location>
        <begin position="33"/>
        <end position="84"/>
    </location>
</feature>
<dbReference type="InterPro" id="IPR018392">
    <property type="entry name" value="LysM"/>
</dbReference>
<dbReference type="RefSeq" id="WP_379749656.1">
    <property type="nucleotide sequence ID" value="NZ_JBHTCP010000016.1"/>
</dbReference>
<dbReference type="Gene3D" id="3.10.350.10">
    <property type="entry name" value="LysM domain"/>
    <property type="match status" value="1"/>
</dbReference>
<evidence type="ECO:0000313" key="3">
    <source>
        <dbReference type="Proteomes" id="UP001596549"/>
    </source>
</evidence>
<dbReference type="SMART" id="SM00257">
    <property type="entry name" value="LysM"/>
    <property type="match status" value="1"/>
</dbReference>